<proteinExistence type="inferred from homology"/>
<dbReference type="InterPro" id="IPR001920">
    <property type="entry name" value="Asp/Glu_race"/>
</dbReference>
<comment type="similarity">
    <text evidence="1">Belongs to the aspartate/glutamate racemases family.</text>
</comment>
<dbReference type="Pfam" id="PF01177">
    <property type="entry name" value="Asp_Glu_race"/>
    <property type="match status" value="1"/>
</dbReference>
<dbReference type="SUPFAM" id="SSF53681">
    <property type="entry name" value="Aspartate/glutamate racemase"/>
    <property type="match status" value="2"/>
</dbReference>
<evidence type="ECO:0000256" key="1">
    <source>
        <dbReference type="ARBA" id="ARBA00007847"/>
    </source>
</evidence>
<dbReference type="GO" id="GO:0047661">
    <property type="term" value="F:amino-acid racemase activity"/>
    <property type="evidence" value="ECO:0007669"/>
    <property type="project" value="InterPro"/>
</dbReference>
<evidence type="ECO:0000256" key="2">
    <source>
        <dbReference type="ARBA" id="ARBA00023235"/>
    </source>
</evidence>
<evidence type="ECO:0000313" key="3">
    <source>
        <dbReference type="EMBL" id="TWF42515.1"/>
    </source>
</evidence>
<dbReference type="Proteomes" id="UP000320811">
    <property type="component" value="Unassembled WGS sequence"/>
</dbReference>
<sequence>MRTAKKEVIGVIGGCGPHAGIMLAENIFRQTLAGSDQEHLPMLLSSMPDQIPDRTAFILGDADENPACAIASIILQMEAQGVTVAGIACNTSHAPIIYHTIQGILHAARSEVKLLHMIEETMYFLEEHFRQAKRIGVLATDGTYKTGLYEYALQQHGFNYIKPPADFQHKYIHQCIYDKKYGIKCQSAPVTPQAMEIMEKAVQYYRDKGAEALVLGCTEFSLALNRSTVFDIPVIDSTKVMARALIREAAPHKLCQLNYHQLTV</sequence>
<gene>
    <name evidence="3" type="ORF">FHW36_102273</name>
</gene>
<dbReference type="EMBL" id="VIWO01000002">
    <property type="protein sequence ID" value="TWF42515.1"/>
    <property type="molecule type" value="Genomic_DNA"/>
</dbReference>
<name>A0A561PWN1_9BACT</name>
<comment type="caution">
    <text evidence="3">The sequence shown here is derived from an EMBL/GenBank/DDBJ whole genome shotgun (WGS) entry which is preliminary data.</text>
</comment>
<evidence type="ECO:0000313" key="4">
    <source>
        <dbReference type="Proteomes" id="UP000320811"/>
    </source>
</evidence>
<dbReference type="PANTHER" id="PTHR21198:SF7">
    <property type="entry name" value="ASPARTATE-GLUTAMATE RACEMASE FAMILY"/>
    <property type="match status" value="1"/>
</dbReference>
<organism evidence="3 4">
    <name type="scientific">Chitinophaga polysaccharea</name>
    <dbReference type="NCBI Taxonomy" id="1293035"/>
    <lineage>
        <taxon>Bacteria</taxon>
        <taxon>Pseudomonadati</taxon>
        <taxon>Bacteroidota</taxon>
        <taxon>Chitinophagia</taxon>
        <taxon>Chitinophagales</taxon>
        <taxon>Chitinophagaceae</taxon>
        <taxon>Chitinophaga</taxon>
    </lineage>
</organism>
<accession>A0A561PWN1</accession>
<keyword evidence="2" id="KW-0413">Isomerase</keyword>
<dbReference type="RefSeq" id="WP_145666179.1">
    <property type="nucleotide sequence ID" value="NZ_VIWO01000002.1"/>
</dbReference>
<dbReference type="InterPro" id="IPR004380">
    <property type="entry name" value="Asp_race"/>
</dbReference>
<dbReference type="Gene3D" id="3.40.50.1860">
    <property type="match status" value="2"/>
</dbReference>
<keyword evidence="4" id="KW-1185">Reference proteome</keyword>
<dbReference type="PANTHER" id="PTHR21198">
    <property type="entry name" value="GLUTAMATE RACEMASE"/>
    <property type="match status" value="1"/>
</dbReference>
<protein>
    <submittedName>
        <fullName evidence="3">Aspartate racemase</fullName>
    </submittedName>
</protein>
<dbReference type="InterPro" id="IPR015942">
    <property type="entry name" value="Asp/Glu/hydantoin_racemase"/>
</dbReference>
<reference evidence="3 4" key="1">
    <citation type="submission" date="2019-06" db="EMBL/GenBank/DDBJ databases">
        <title>Sorghum-associated microbial communities from plants grown in Nebraska, USA.</title>
        <authorList>
            <person name="Schachtman D."/>
        </authorList>
    </citation>
    <scope>NUCLEOTIDE SEQUENCE [LARGE SCALE GENOMIC DNA]</scope>
    <source>
        <strain evidence="3 4">1209</strain>
    </source>
</reference>
<dbReference type="AlphaFoldDB" id="A0A561PWN1"/>
<dbReference type="NCBIfam" id="TIGR00035">
    <property type="entry name" value="asp_race"/>
    <property type="match status" value="1"/>
</dbReference>
<dbReference type="OrthoDB" id="9803739at2"/>